<protein>
    <submittedName>
        <fullName evidence="1">Uncharacterized protein</fullName>
    </submittedName>
</protein>
<evidence type="ECO:0000313" key="2">
    <source>
        <dbReference type="Proteomes" id="UP000286701"/>
    </source>
</evidence>
<dbReference type="EMBL" id="SBIW01000003">
    <property type="protein sequence ID" value="RWY53863.1"/>
    <property type="molecule type" value="Genomic_DNA"/>
</dbReference>
<dbReference type="RefSeq" id="WP_128533296.1">
    <property type="nucleotide sequence ID" value="NZ_SBIW01000003.1"/>
</dbReference>
<accession>A0A444MQJ9</accession>
<name>A0A444MQJ9_9SPHI</name>
<dbReference type="Proteomes" id="UP000286701">
    <property type="component" value="Unassembled WGS sequence"/>
</dbReference>
<dbReference type="OrthoDB" id="799018at2"/>
<comment type="caution">
    <text evidence="1">The sequence shown here is derived from an EMBL/GenBank/DDBJ whole genome shotgun (WGS) entry which is preliminary data.</text>
</comment>
<keyword evidence="2" id="KW-1185">Reference proteome</keyword>
<evidence type="ECO:0000313" key="1">
    <source>
        <dbReference type="EMBL" id="RWY53863.1"/>
    </source>
</evidence>
<reference evidence="1 2" key="1">
    <citation type="submission" date="2019-01" db="EMBL/GenBank/DDBJ databases">
        <title>Mucilaginibacter antarcticum sp. nov., isolated from antarctic soil.</title>
        <authorList>
            <person name="Yan Y.-Q."/>
            <person name="Du Z.-J."/>
        </authorList>
    </citation>
    <scope>NUCLEOTIDE SEQUENCE [LARGE SCALE GENOMIC DNA]</scope>
    <source>
        <strain evidence="1 2">F01003</strain>
    </source>
</reference>
<dbReference type="AlphaFoldDB" id="A0A444MQJ9"/>
<sequence>MNEPQAEARLFLYDLANLAKEHWFKPDERWAITLANDAEKTTILKQYYPTLHISGETEVLKEIAAILGNELNLDQIAPEEPADRRVRPVPPTYLIAFNPSRQRK</sequence>
<proteinExistence type="predicted"/>
<gene>
    <name evidence="1" type="ORF">EPL05_07285</name>
</gene>
<organism evidence="1 2">
    <name type="scientific">Mucilaginibacter gilvus</name>
    <dbReference type="NCBI Taxonomy" id="2305909"/>
    <lineage>
        <taxon>Bacteria</taxon>
        <taxon>Pseudomonadati</taxon>
        <taxon>Bacteroidota</taxon>
        <taxon>Sphingobacteriia</taxon>
        <taxon>Sphingobacteriales</taxon>
        <taxon>Sphingobacteriaceae</taxon>
        <taxon>Mucilaginibacter</taxon>
    </lineage>
</organism>